<gene>
    <name evidence="2" type="ORF">MKW98_028824</name>
</gene>
<dbReference type="EMBL" id="JAJJMB010014829">
    <property type="protein sequence ID" value="KAI3857560.1"/>
    <property type="molecule type" value="Genomic_DNA"/>
</dbReference>
<evidence type="ECO:0000259" key="1">
    <source>
        <dbReference type="Pfam" id="PF02121"/>
    </source>
</evidence>
<sequence length="152" mass="17726">MKLLNSSFSVWEGQNTFKVYHLQSKILTWLTTSALTDDLMQEEARNAYPRCKTVKMGGQTMQVKRHSFWKSVGTVLRGWHRDQLIRDRLLWTPSTAFEASAHESDWPFLLFKLVNMQRNNPRRYSRLLVSASMDSSVRVTKVEEDTTLEGEL</sequence>
<reference evidence="2" key="1">
    <citation type="submission" date="2022-04" db="EMBL/GenBank/DDBJ databases">
        <title>A functionally conserved STORR gene fusion in Papaver species that diverged 16.8 million years ago.</title>
        <authorList>
            <person name="Catania T."/>
        </authorList>
    </citation>
    <scope>NUCLEOTIDE SEQUENCE</scope>
    <source>
        <strain evidence="2">S-188037</strain>
    </source>
</reference>
<dbReference type="SUPFAM" id="SSF55961">
    <property type="entry name" value="Bet v1-like"/>
    <property type="match status" value="1"/>
</dbReference>
<proteinExistence type="predicted"/>
<dbReference type="AlphaFoldDB" id="A0AAD4S2M0"/>
<evidence type="ECO:0000313" key="2">
    <source>
        <dbReference type="EMBL" id="KAI3857560.1"/>
    </source>
</evidence>
<organism evidence="2 3">
    <name type="scientific">Papaver atlanticum</name>
    <dbReference type="NCBI Taxonomy" id="357466"/>
    <lineage>
        <taxon>Eukaryota</taxon>
        <taxon>Viridiplantae</taxon>
        <taxon>Streptophyta</taxon>
        <taxon>Embryophyta</taxon>
        <taxon>Tracheophyta</taxon>
        <taxon>Spermatophyta</taxon>
        <taxon>Magnoliopsida</taxon>
        <taxon>Ranunculales</taxon>
        <taxon>Papaveraceae</taxon>
        <taxon>Papaveroideae</taxon>
        <taxon>Papaver</taxon>
    </lineage>
</organism>
<evidence type="ECO:0000313" key="3">
    <source>
        <dbReference type="Proteomes" id="UP001202328"/>
    </source>
</evidence>
<keyword evidence="3" id="KW-1185">Reference proteome</keyword>
<protein>
    <recommendedName>
        <fullName evidence="1">Phosphatidylinositol transfer protein N-terminal domain-containing protein</fullName>
    </recommendedName>
</protein>
<feature type="domain" description="Phosphatidylinositol transfer protein N-terminal" evidence="1">
    <location>
        <begin position="12"/>
        <end position="55"/>
    </location>
</feature>
<name>A0AAD4S2M0_9MAGN</name>
<comment type="caution">
    <text evidence="2">The sequence shown here is derived from an EMBL/GenBank/DDBJ whole genome shotgun (WGS) entry which is preliminary data.</text>
</comment>
<accession>A0AAD4S2M0</accession>
<dbReference type="Proteomes" id="UP001202328">
    <property type="component" value="Unassembled WGS sequence"/>
</dbReference>
<dbReference type="InterPro" id="IPR023393">
    <property type="entry name" value="START-like_dom_sf"/>
</dbReference>
<dbReference type="Pfam" id="PF02121">
    <property type="entry name" value="IP_trans"/>
    <property type="match status" value="1"/>
</dbReference>
<dbReference type="Gene3D" id="3.30.530.20">
    <property type="match status" value="1"/>
</dbReference>
<dbReference type="InterPro" id="IPR055261">
    <property type="entry name" value="PI_transfer_N"/>
</dbReference>